<dbReference type="AlphaFoldDB" id="A0A8C1QW11"/>
<evidence type="ECO:0000256" key="7">
    <source>
        <dbReference type="ARBA" id="ARBA00023136"/>
    </source>
</evidence>
<organism evidence="10 11">
    <name type="scientific">Cyprinus carpio</name>
    <name type="common">Common carp</name>
    <dbReference type="NCBI Taxonomy" id="7962"/>
    <lineage>
        <taxon>Eukaryota</taxon>
        <taxon>Metazoa</taxon>
        <taxon>Chordata</taxon>
        <taxon>Craniata</taxon>
        <taxon>Vertebrata</taxon>
        <taxon>Euteleostomi</taxon>
        <taxon>Actinopterygii</taxon>
        <taxon>Neopterygii</taxon>
        <taxon>Teleostei</taxon>
        <taxon>Ostariophysi</taxon>
        <taxon>Cypriniformes</taxon>
        <taxon>Cyprinidae</taxon>
        <taxon>Cyprininae</taxon>
        <taxon>Cyprinus</taxon>
    </lineage>
</organism>
<evidence type="ECO:0000256" key="1">
    <source>
        <dbReference type="ARBA" id="ARBA00004115"/>
    </source>
</evidence>
<dbReference type="SMART" id="SM01190">
    <property type="entry name" value="EMP24_GP25L"/>
    <property type="match status" value="1"/>
</dbReference>
<evidence type="ECO:0000259" key="9">
    <source>
        <dbReference type="SMART" id="SM01190"/>
    </source>
</evidence>
<keyword evidence="11" id="KW-1185">Reference proteome</keyword>
<reference evidence="10" key="2">
    <citation type="submission" date="2025-09" db="UniProtKB">
        <authorList>
            <consortium name="Ensembl"/>
        </authorList>
    </citation>
    <scope>IDENTIFICATION</scope>
</reference>
<sequence>MLQKGFYLVWLLLLFGLSSSGALKDPHPELSDQEFFWGADQYDFSIMLRAGDLQCYWHFAHFGERFYLNFMVQLVTGVALDRHLSVTVNAPSGLIVGTVDDASGQIAFSVQETGNNSRLQRFVFHMWRHYNYERMRRGADFYLLQSNSTYVNSWSAVQSLVIITAGYLQLYCLKRLFNTKPAEGDKPRC</sequence>
<evidence type="ECO:0000256" key="2">
    <source>
        <dbReference type="ARBA" id="ARBA00007104"/>
    </source>
</evidence>
<feature type="domain" description="GOLD" evidence="9">
    <location>
        <begin position="43"/>
        <end position="178"/>
    </location>
</feature>
<feature type="chain" id="PRO_5034128820" evidence="8">
    <location>
        <begin position="23"/>
        <end position="189"/>
    </location>
</feature>
<evidence type="ECO:0000256" key="3">
    <source>
        <dbReference type="ARBA" id="ARBA00022692"/>
    </source>
</evidence>
<comment type="subcellular location">
    <subcellularLocation>
        <location evidence="1">Endoplasmic reticulum membrane</location>
        <topology evidence="1">Single-pass type I membrane protein</topology>
    </subcellularLocation>
</comment>
<feature type="signal peptide" evidence="8">
    <location>
        <begin position="1"/>
        <end position="22"/>
    </location>
</feature>
<evidence type="ECO:0000256" key="8">
    <source>
        <dbReference type="SAM" id="SignalP"/>
    </source>
</evidence>
<keyword evidence="3" id="KW-0812">Transmembrane</keyword>
<reference evidence="10" key="1">
    <citation type="submission" date="2025-08" db="UniProtKB">
        <authorList>
            <consortium name="Ensembl"/>
        </authorList>
    </citation>
    <scope>IDENTIFICATION</scope>
</reference>
<evidence type="ECO:0000256" key="5">
    <source>
        <dbReference type="ARBA" id="ARBA00022824"/>
    </source>
</evidence>
<dbReference type="Proteomes" id="UP000694427">
    <property type="component" value="Unplaced"/>
</dbReference>
<dbReference type="Ensembl" id="ENSCCRT00010075972.1">
    <property type="protein sequence ID" value="ENSCCRP00010068770.1"/>
    <property type="gene ID" value="ENSCCRG00010029792.1"/>
</dbReference>
<keyword evidence="6" id="KW-1133">Transmembrane helix</keyword>
<name>A0A8C1QW11_CYPCA</name>
<comment type="similarity">
    <text evidence="2">Belongs to the EMP24/GP25L family.</text>
</comment>
<proteinExistence type="inferred from homology"/>
<dbReference type="Pfam" id="PF01105">
    <property type="entry name" value="EMP24_GP25L"/>
    <property type="match status" value="1"/>
</dbReference>
<dbReference type="GO" id="GO:0005789">
    <property type="term" value="C:endoplasmic reticulum membrane"/>
    <property type="evidence" value="ECO:0007669"/>
    <property type="project" value="UniProtKB-SubCell"/>
</dbReference>
<evidence type="ECO:0000256" key="6">
    <source>
        <dbReference type="ARBA" id="ARBA00022989"/>
    </source>
</evidence>
<evidence type="ECO:0000256" key="4">
    <source>
        <dbReference type="ARBA" id="ARBA00022729"/>
    </source>
</evidence>
<keyword evidence="5" id="KW-0256">Endoplasmic reticulum</keyword>
<dbReference type="InterPro" id="IPR009038">
    <property type="entry name" value="GOLD_dom"/>
</dbReference>
<keyword evidence="7" id="KW-0472">Membrane</keyword>
<dbReference type="PANTHER" id="PTHR22811">
    <property type="entry name" value="TRANSMEMBRANE EMP24 DOMAIN-CONTAINING PROTEIN"/>
    <property type="match status" value="1"/>
</dbReference>
<protein>
    <submittedName>
        <fullName evidence="10">Transmembrane p24 trafficking protein 6</fullName>
    </submittedName>
</protein>
<dbReference type="InterPro" id="IPR015720">
    <property type="entry name" value="Emp24-like"/>
</dbReference>
<evidence type="ECO:0000313" key="11">
    <source>
        <dbReference type="Proteomes" id="UP000694427"/>
    </source>
</evidence>
<evidence type="ECO:0000313" key="10">
    <source>
        <dbReference type="Ensembl" id="ENSCCRP00010068770.1"/>
    </source>
</evidence>
<keyword evidence="4 8" id="KW-0732">Signal</keyword>
<accession>A0A8C1QW11</accession>